<dbReference type="Pfam" id="PF13673">
    <property type="entry name" value="Acetyltransf_10"/>
    <property type="match status" value="1"/>
</dbReference>
<protein>
    <submittedName>
        <fullName evidence="2">Acetyltransferase</fullName>
    </submittedName>
</protein>
<evidence type="ECO:0000313" key="3">
    <source>
        <dbReference type="Proteomes" id="UP000600171"/>
    </source>
</evidence>
<comment type="caution">
    <text evidence="2">The sequence shown here is derived from an EMBL/GenBank/DDBJ whole genome shotgun (WGS) entry which is preliminary data.</text>
</comment>
<dbReference type="Proteomes" id="UP000600171">
    <property type="component" value="Unassembled WGS sequence"/>
</dbReference>
<dbReference type="CDD" id="cd04301">
    <property type="entry name" value="NAT_SF"/>
    <property type="match status" value="1"/>
</dbReference>
<dbReference type="EMBL" id="BMDC01000001">
    <property type="protein sequence ID" value="GGH61857.1"/>
    <property type="molecule type" value="Genomic_DNA"/>
</dbReference>
<evidence type="ECO:0000313" key="2">
    <source>
        <dbReference type="EMBL" id="GGH61857.1"/>
    </source>
</evidence>
<organism evidence="2 3">
    <name type="scientific">Rothia aerolata</name>
    <dbReference type="NCBI Taxonomy" id="1812262"/>
    <lineage>
        <taxon>Bacteria</taxon>
        <taxon>Bacillati</taxon>
        <taxon>Actinomycetota</taxon>
        <taxon>Actinomycetes</taxon>
        <taxon>Micrococcales</taxon>
        <taxon>Micrococcaceae</taxon>
        <taxon>Rothia</taxon>
    </lineage>
</organism>
<dbReference type="Gene3D" id="3.40.630.30">
    <property type="match status" value="1"/>
</dbReference>
<dbReference type="GO" id="GO:0016747">
    <property type="term" value="F:acyltransferase activity, transferring groups other than amino-acyl groups"/>
    <property type="evidence" value="ECO:0007669"/>
    <property type="project" value="InterPro"/>
</dbReference>
<dbReference type="InterPro" id="IPR000182">
    <property type="entry name" value="GNAT_dom"/>
</dbReference>
<gene>
    <name evidence="2" type="ORF">GCM10007359_11460</name>
</gene>
<name>A0A917IU01_9MICC</name>
<feature type="domain" description="N-acetyltransferase" evidence="1">
    <location>
        <begin position="20"/>
        <end position="172"/>
    </location>
</feature>
<dbReference type="PROSITE" id="PS51186">
    <property type="entry name" value="GNAT"/>
    <property type="match status" value="1"/>
</dbReference>
<sequence>MVPMTKAAQTENAQPQIHIKTFDELTTRELHAIYVTRGLVFTVGQKITDQEVDDTDLVCFHLFTQNKEGKVTAYLRMYDLGKYADESHEITPGAWTIGRVAVLDEARGTGLGRRIVAEAIEWIRDNTDAERIEISAQQYLENSLYGKAGFVTEGEPYIEAGIEHVHMNLVLER</sequence>
<dbReference type="SUPFAM" id="SSF55729">
    <property type="entry name" value="Acyl-CoA N-acyltransferases (Nat)"/>
    <property type="match status" value="1"/>
</dbReference>
<evidence type="ECO:0000259" key="1">
    <source>
        <dbReference type="PROSITE" id="PS51186"/>
    </source>
</evidence>
<reference evidence="2 3" key="1">
    <citation type="journal article" date="2014" name="Int. J. Syst. Evol. Microbiol.">
        <title>Complete genome sequence of Corynebacterium casei LMG S-19264T (=DSM 44701T), isolated from a smear-ripened cheese.</title>
        <authorList>
            <consortium name="US DOE Joint Genome Institute (JGI-PGF)"/>
            <person name="Walter F."/>
            <person name="Albersmeier A."/>
            <person name="Kalinowski J."/>
            <person name="Ruckert C."/>
        </authorList>
    </citation>
    <scope>NUCLEOTIDE SEQUENCE [LARGE SCALE GENOMIC DNA]</scope>
    <source>
        <strain evidence="2 3">CCM 8669</strain>
    </source>
</reference>
<accession>A0A917IU01</accession>
<proteinExistence type="predicted"/>
<dbReference type="AlphaFoldDB" id="A0A917IU01"/>
<keyword evidence="3" id="KW-1185">Reference proteome</keyword>
<dbReference type="InterPro" id="IPR016181">
    <property type="entry name" value="Acyl_CoA_acyltransferase"/>
</dbReference>